<dbReference type="InterPro" id="IPR036286">
    <property type="entry name" value="LexA/Signal_pep-like_sf"/>
</dbReference>
<dbReference type="InterPro" id="IPR019533">
    <property type="entry name" value="Peptidase_S26"/>
</dbReference>
<keyword evidence="2 8" id="KW-0999">Mitochondrion inner membrane</keyword>
<dbReference type="GO" id="GO:0004252">
    <property type="term" value="F:serine-type endopeptidase activity"/>
    <property type="evidence" value="ECO:0007669"/>
    <property type="project" value="InterPro"/>
</dbReference>
<sequence>MSHLRGKSKRLYAIHSYAAYLRCTCGPNRTSNMQPHTAPQRHQHRHARLNMATGLKNGRHWLQSIGVFAFVTATIIMLNDNVAECTSVYGRSMEPSISPRYHATGARDYIIWRKWQPTRNLRRGDVVALASPFNPELDTVKRVVALAGDLVILDEKRRPSEGPRRESWDAWGGKVCVPQGHVWIEGDNWRDSQDSNYYGPVSTALIKGKAIGLVWPIDEFGAKPWDGFKGRTKVLKGACWNMVSEQASIWE</sequence>
<evidence type="ECO:0000256" key="6">
    <source>
        <dbReference type="ARBA" id="ARBA00038445"/>
    </source>
</evidence>
<evidence type="ECO:0000256" key="5">
    <source>
        <dbReference type="ARBA" id="ARBA00023136"/>
    </source>
</evidence>
<dbReference type="PRINTS" id="PR00727">
    <property type="entry name" value="LEADERPTASE"/>
</dbReference>
<comment type="subcellular location">
    <subcellularLocation>
        <location evidence="1 8">Mitochondrion inner membrane</location>
    </subcellularLocation>
</comment>
<evidence type="ECO:0000256" key="4">
    <source>
        <dbReference type="ARBA" id="ARBA00023128"/>
    </source>
</evidence>
<name>A0AAQ3M345_9PEZI</name>
<dbReference type="Pfam" id="PF10502">
    <property type="entry name" value="Peptidase_S26"/>
    <property type="match status" value="1"/>
</dbReference>
<feature type="active site" evidence="7">
    <location>
        <position position="92"/>
    </location>
</feature>
<evidence type="ECO:0000256" key="2">
    <source>
        <dbReference type="ARBA" id="ARBA00022792"/>
    </source>
</evidence>
<comment type="similarity">
    <text evidence="6">Belongs to the peptidase S26 family. IMP1 subfamily.</text>
</comment>
<keyword evidence="4 8" id="KW-0496">Mitochondrion</keyword>
<evidence type="ECO:0000313" key="10">
    <source>
        <dbReference type="EMBL" id="WPG99020.1"/>
    </source>
</evidence>
<keyword evidence="11" id="KW-1185">Reference proteome</keyword>
<evidence type="ECO:0000256" key="8">
    <source>
        <dbReference type="RuleBase" id="RU362041"/>
    </source>
</evidence>
<accession>A0AAQ3M345</accession>
<dbReference type="GO" id="GO:0006627">
    <property type="term" value="P:protein processing involved in protein targeting to mitochondrion"/>
    <property type="evidence" value="ECO:0007669"/>
    <property type="project" value="TreeGrafter"/>
</dbReference>
<dbReference type="GO" id="GO:0042720">
    <property type="term" value="C:mitochondrial inner membrane peptidase complex"/>
    <property type="evidence" value="ECO:0007669"/>
    <property type="project" value="TreeGrafter"/>
</dbReference>
<evidence type="ECO:0000259" key="9">
    <source>
        <dbReference type="Pfam" id="PF10502"/>
    </source>
</evidence>
<dbReference type="GO" id="GO:0006465">
    <property type="term" value="P:signal peptide processing"/>
    <property type="evidence" value="ECO:0007669"/>
    <property type="project" value="InterPro"/>
</dbReference>
<dbReference type="EMBL" id="CP138581">
    <property type="protein sequence ID" value="WPG99020.1"/>
    <property type="molecule type" value="Genomic_DNA"/>
</dbReference>
<dbReference type="EC" id="3.4.21.-" evidence="8"/>
<dbReference type="PANTHER" id="PTHR12383">
    <property type="entry name" value="PROTEASE FAMILY S26 MITOCHONDRIAL INNER MEMBRANE PROTEASE-RELATED"/>
    <property type="match status" value="1"/>
</dbReference>
<evidence type="ECO:0000313" key="11">
    <source>
        <dbReference type="Proteomes" id="UP001303373"/>
    </source>
</evidence>
<protein>
    <recommendedName>
        <fullName evidence="8">Mitochondrial inner membrane protease subunit</fullName>
        <ecNumber evidence="8">3.4.21.-</ecNumber>
    </recommendedName>
</protein>
<proteinExistence type="inferred from homology"/>
<feature type="active site" evidence="7">
    <location>
        <position position="141"/>
    </location>
</feature>
<dbReference type="CDD" id="cd06530">
    <property type="entry name" value="S26_SPase_I"/>
    <property type="match status" value="1"/>
</dbReference>
<dbReference type="Gene3D" id="2.10.109.10">
    <property type="entry name" value="Umud Fragment, subunit A"/>
    <property type="match status" value="1"/>
</dbReference>
<dbReference type="Proteomes" id="UP001303373">
    <property type="component" value="Chromosome 2"/>
</dbReference>
<evidence type="ECO:0000256" key="7">
    <source>
        <dbReference type="PIRSR" id="PIRSR600223-1"/>
    </source>
</evidence>
<evidence type="ECO:0000256" key="3">
    <source>
        <dbReference type="ARBA" id="ARBA00022801"/>
    </source>
</evidence>
<feature type="domain" description="Peptidase S26" evidence="9">
    <location>
        <begin position="66"/>
        <end position="215"/>
    </location>
</feature>
<dbReference type="SUPFAM" id="SSF51306">
    <property type="entry name" value="LexA/Signal peptidase"/>
    <property type="match status" value="1"/>
</dbReference>
<dbReference type="NCBIfam" id="TIGR02227">
    <property type="entry name" value="sigpep_I_bact"/>
    <property type="match status" value="1"/>
</dbReference>
<keyword evidence="5" id="KW-0472">Membrane</keyword>
<gene>
    <name evidence="10" type="ORF">R9X50_00182300</name>
</gene>
<dbReference type="PANTHER" id="PTHR12383:SF16">
    <property type="entry name" value="MITOCHONDRIAL INNER MEMBRANE PROTEASE SUBUNIT 1"/>
    <property type="match status" value="1"/>
</dbReference>
<keyword evidence="3 8" id="KW-0378">Hydrolase</keyword>
<dbReference type="InterPro" id="IPR000223">
    <property type="entry name" value="Pept_S26A_signal_pept_1"/>
</dbReference>
<dbReference type="InterPro" id="IPR052064">
    <property type="entry name" value="Mito_IMP1_subunit"/>
</dbReference>
<organism evidence="10 11">
    <name type="scientific">Acrodontium crateriforme</name>
    <dbReference type="NCBI Taxonomy" id="150365"/>
    <lineage>
        <taxon>Eukaryota</taxon>
        <taxon>Fungi</taxon>
        <taxon>Dikarya</taxon>
        <taxon>Ascomycota</taxon>
        <taxon>Pezizomycotina</taxon>
        <taxon>Dothideomycetes</taxon>
        <taxon>Dothideomycetidae</taxon>
        <taxon>Mycosphaerellales</taxon>
        <taxon>Teratosphaeriaceae</taxon>
        <taxon>Acrodontium</taxon>
    </lineage>
</organism>
<reference evidence="10 11" key="1">
    <citation type="submission" date="2023-11" db="EMBL/GenBank/DDBJ databases">
        <title>An acidophilic fungus is an integral part of prey digestion in a carnivorous sundew plant.</title>
        <authorList>
            <person name="Tsai I.J."/>
        </authorList>
    </citation>
    <scope>NUCLEOTIDE SEQUENCE [LARGE SCALE GENOMIC DNA]</scope>
    <source>
        <strain evidence="10">169a</strain>
    </source>
</reference>
<dbReference type="AlphaFoldDB" id="A0AAQ3M345"/>
<evidence type="ECO:0000256" key="1">
    <source>
        <dbReference type="ARBA" id="ARBA00004273"/>
    </source>
</evidence>
<keyword evidence="8" id="KW-0645">Protease</keyword>